<dbReference type="EMBL" id="CP022983">
    <property type="protein sequence ID" value="ASV66715.1"/>
    <property type="molecule type" value="Genomic_DNA"/>
</dbReference>
<dbReference type="AlphaFoldDB" id="A0A248TEU0"/>
<name>A0A248TEU0_9BACI</name>
<accession>A0A248TEU0</accession>
<dbReference type="PANTHER" id="PTHR21310:SF42">
    <property type="entry name" value="BIFUNCTIONAL AAC_APH"/>
    <property type="match status" value="1"/>
</dbReference>
<dbReference type="SUPFAM" id="SSF56112">
    <property type="entry name" value="Protein kinase-like (PK-like)"/>
    <property type="match status" value="1"/>
</dbReference>
<gene>
    <name evidence="2" type="ORF">CKF48_04910</name>
</gene>
<evidence type="ECO:0000313" key="2">
    <source>
        <dbReference type="EMBL" id="ASV66715.1"/>
    </source>
</evidence>
<feature type="domain" description="Aminoglycoside phosphotransferase" evidence="1">
    <location>
        <begin position="18"/>
        <end position="244"/>
    </location>
</feature>
<protein>
    <recommendedName>
        <fullName evidence="1">Aminoglycoside phosphotransferase domain-containing protein</fullName>
    </recommendedName>
</protein>
<evidence type="ECO:0000259" key="1">
    <source>
        <dbReference type="Pfam" id="PF01636"/>
    </source>
</evidence>
<dbReference type="KEGG" id="bko:CKF48_04910"/>
<dbReference type="Gene3D" id="3.90.1200.10">
    <property type="match status" value="1"/>
</dbReference>
<dbReference type="InterPro" id="IPR011009">
    <property type="entry name" value="Kinase-like_dom_sf"/>
</dbReference>
<dbReference type="PANTHER" id="PTHR21310">
    <property type="entry name" value="AMINOGLYCOSIDE PHOSPHOTRANSFERASE-RELATED-RELATED"/>
    <property type="match status" value="1"/>
</dbReference>
<keyword evidence="3" id="KW-1185">Reference proteome</keyword>
<dbReference type="Proteomes" id="UP000215137">
    <property type="component" value="Chromosome"/>
</dbReference>
<evidence type="ECO:0000313" key="3">
    <source>
        <dbReference type="Proteomes" id="UP000215137"/>
    </source>
</evidence>
<reference evidence="2 3" key="1">
    <citation type="submission" date="2017-08" db="EMBL/GenBank/DDBJ databases">
        <title>Complete Genome Sequence of Bacillus kochii Oregon-R-modENCODE STRAIN BDGP4, isolated from Drosophila melanogaster gut.</title>
        <authorList>
            <person name="Wan K.H."/>
            <person name="Yu C."/>
            <person name="Park S."/>
            <person name="Hammonds A.S."/>
            <person name="Booth B.W."/>
            <person name="Celniker S.E."/>
        </authorList>
    </citation>
    <scope>NUCLEOTIDE SEQUENCE [LARGE SCALE GENOMIC DNA]</scope>
    <source>
        <strain evidence="2 3">BDGP4</strain>
    </source>
</reference>
<dbReference type="Pfam" id="PF01636">
    <property type="entry name" value="APH"/>
    <property type="match status" value="1"/>
</dbReference>
<organism evidence="2 3">
    <name type="scientific">Cytobacillus kochii</name>
    <dbReference type="NCBI Taxonomy" id="859143"/>
    <lineage>
        <taxon>Bacteria</taxon>
        <taxon>Bacillati</taxon>
        <taxon>Bacillota</taxon>
        <taxon>Bacilli</taxon>
        <taxon>Bacillales</taxon>
        <taxon>Bacillaceae</taxon>
        <taxon>Cytobacillus</taxon>
    </lineage>
</organism>
<dbReference type="InterPro" id="IPR051678">
    <property type="entry name" value="AGP_Transferase"/>
</dbReference>
<proteinExistence type="predicted"/>
<dbReference type="RefSeq" id="WP_095370290.1">
    <property type="nucleotide sequence ID" value="NZ_CP022983.1"/>
</dbReference>
<sequence>MKELIKNHLPHLQEIQIESNHSGWDHHIYIVNQTYVIRIPKTKQVLVKIKKEIKLLHQLSYLSSIIEIPNYLPFYNKDGQMIGVFYHFIKGQALSHSLITPPLYEAKRLGTFLTELHRLDIDEAKKCNIEELHSENYWAQLHQALIKKIFPFLKDAEKEEIDKMFLAVSKFKEAKVVIHGDLTSANILYHPSKKEISGIIDFTDTQIGDPAFDFAGLYWDFGDQFTKEALASYQTKFNKDEMYRRVTSFYGLQPIFHKWLKNVNDQDEKVVRQSISTGMTKIQIMHR</sequence>
<dbReference type="InterPro" id="IPR002575">
    <property type="entry name" value="Aminoglycoside_PTrfase"/>
</dbReference>
<dbReference type="Gene3D" id="3.30.200.20">
    <property type="entry name" value="Phosphorylase Kinase, domain 1"/>
    <property type="match status" value="1"/>
</dbReference>
<dbReference type="OrthoDB" id="60975at2"/>